<evidence type="ECO:0000313" key="2">
    <source>
        <dbReference type="Proteomes" id="UP001203212"/>
    </source>
</evidence>
<keyword evidence="2" id="KW-1185">Reference proteome</keyword>
<proteinExistence type="predicted"/>
<dbReference type="EMBL" id="JAKILK010000003">
    <property type="protein sequence ID" value="MCL1117354.1"/>
    <property type="molecule type" value="Genomic_DNA"/>
</dbReference>
<sequence>MGLADLKKNASSCNAAFSKKMSIEEFIDNASLYALGKTHEFAQHTNVVDFLPRRDNKHVTQSLKLVNQTPKVEKPFRRATFTLSEQAISDLTALSQASKMAKSKLIRHLITEHTSLSEDEKQALYAKFEHETQLKSIP</sequence>
<name>A0ABT0L0W1_9GAMM</name>
<dbReference type="Proteomes" id="UP001203212">
    <property type="component" value="Unassembled WGS sequence"/>
</dbReference>
<dbReference type="RefSeq" id="WP_188840681.1">
    <property type="nucleotide sequence ID" value="NZ_BMOT01000003.1"/>
</dbReference>
<evidence type="ECO:0000313" key="1">
    <source>
        <dbReference type="EMBL" id="MCL1117354.1"/>
    </source>
</evidence>
<gene>
    <name evidence="1" type="ORF">L2689_08885</name>
</gene>
<organism evidence="1 2">
    <name type="scientific">Shewanella aestuarii</name>
    <dbReference type="NCBI Taxonomy" id="1028752"/>
    <lineage>
        <taxon>Bacteria</taxon>
        <taxon>Pseudomonadati</taxon>
        <taxon>Pseudomonadota</taxon>
        <taxon>Gammaproteobacteria</taxon>
        <taxon>Alteromonadales</taxon>
        <taxon>Shewanellaceae</taxon>
        <taxon>Shewanella</taxon>
    </lineage>
</organism>
<comment type="caution">
    <text evidence="1">The sequence shown here is derived from an EMBL/GenBank/DDBJ whole genome shotgun (WGS) entry which is preliminary data.</text>
</comment>
<protein>
    <submittedName>
        <fullName evidence="1">CopG family transcriptional regulator</fullName>
    </submittedName>
</protein>
<reference evidence="1 2" key="1">
    <citation type="submission" date="2022-01" db="EMBL/GenBank/DDBJ databases">
        <title>Whole genome-based taxonomy of the Shewanellaceae.</title>
        <authorList>
            <person name="Martin-Rodriguez A.J."/>
        </authorList>
    </citation>
    <scope>NUCLEOTIDE SEQUENCE [LARGE SCALE GENOMIC DNA]</scope>
    <source>
        <strain evidence="1 2">JCM 17801</strain>
    </source>
</reference>
<accession>A0ABT0L0W1</accession>